<evidence type="ECO:0000259" key="1">
    <source>
        <dbReference type="Pfam" id="PF13649"/>
    </source>
</evidence>
<dbReference type="SUPFAM" id="SSF53335">
    <property type="entry name" value="S-adenosyl-L-methionine-dependent methyltransferases"/>
    <property type="match status" value="1"/>
</dbReference>
<gene>
    <name evidence="2" type="ORF">ACFQ3U_15095</name>
</gene>
<keyword evidence="2" id="KW-0489">Methyltransferase</keyword>
<dbReference type="EC" id="2.1.1.-" evidence="2"/>
<dbReference type="EMBL" id="JBHTLY010000009">
    <property type="protein sequence ID" value="MFD1203222.1"/>
    <property type="molecule type" value="Genomic_DNA"/>
</dbReference>
<accession>A0ABW3TS78</accession>
<dbReference type="GO" id="GO:0032259">
    <property type="term" value="P:methylation"/>
    <property type="evidence" value="ECO:0007669"/>
    <property type="project" value="UniProtKB-KW"/>
</dbReference>
<name>A0ABW3TS78_9MICO</name>
<keyword evidence="3" id="KW-1185">Reference proteome</keyword>
<sequence length="272" mass="29452">MKNSPEVLPEQGRPVATMSGHWLLAKLGKRVLRPGGRELTRRMLEAADIAGSDVVELAPGLGHTAHEIVQRGPRSYRGVDTDPNAVAQVNAKLGLDGAVVHADAAATGFAADSADVVFGEAMLTMHGDRAKHVMMAEAFRVLRPGGRYVIHELGLTPDGLPDDTKRDIQRALATSIKVNARPLTNAEWRALLQSAGFEVREETRFAPMRLLQPARIIADEGLGGALRFARNVLRMPDERGRVFEMRKTFSAHREALTAVGIVAVKPAAPAER</sequence>
<proteinExistence type="predicted"/>
<dbReference type="PANTHER" id="PTHR43591">
    <property type="entry name" value="METHYLTRANSFERASE"/>
    <property type="match status" value="1"/>
</dbReference>
<evidence type="ECO:0000313" key="2">
    <source>
        <dbReference type="EMBL" id="MFD1203222.1"/>
    </source>
</evidence>
<reference evidence="3" key="1">
    <citation type="journal article" date="2019" name="Int. J. Syst. Evol. Microbiol.">
        <title>The Global Catalogue of Microorganisms (GCM) 10K type strain sequencing project: providing services to taxonomists for standard genome sequencing and annotation.</title>
        <authorList>
            <consortium name="The Broad Institute Genomics Platform"/>
            <consortium name="The Broad Institute Genome Sequencing Center for Infectious Disease"/>
            <person name="Wu L."/>
            <person name="Ma J."/>
        </authorList>
    </citation>
    <scope>NUCLEOTIDE SEQUENCE [LARGE SCALE GENOMIC DNA]</scope>
    <source>
        <strain evidence="3">CCUG 50213</strain>
    </source>
</reference>
<organism evidence="2 3">
    <name type="scientific">Leucobacter albus</name>
    <dbReference type="NCBI Taxonomy" id="272210"/>
    <lineage>
        <taxon>Bacteria</taxon>
        <taxon>Bacillati</taxon>
        <taxon>Actinomycetota</taxon>
        <taxon>Actinomycetes</taxon>
        <taxon>Micrococcales</taxon>
        <taxon>Microbacteriaceae</taxon>
        <taxon>Leucobacter</taxon>
    </lineage>
</organism>
<keyword evidence="2" id="KW-0808">Transferase</keyword>
<evidence type="ECO:0000313" key="3">
    <source>
        <dbReference type="Proteomes" id="UP001597181"/>
    </source>
</evidence>
<dbReference type="Gene3D" id="3.40.50.150">
    <property type="entry name" value="Vaccinia Virus protein VP39"/>
    <property type="match status" value="1"/>
</dbReference>
<protein>
    <submittedName>
        <fullName evidence="2">Class I SAM-dependent methyltransferase</fullName>
        <ecNumber evidence="2">2.1.1.-</ecNumber>
    </submittedName>
</protein>
<dbReference type="Proteomes" id="UP001597181">
    <property type="component" value="Unassembled WGS sequence"/>
</dbReference>
<dbReference type="GO" id="GO:0008168">
    <property type="term" value="F:methyltransferase activity"/>
    <property type="evidence" value="ECO:0007669"/>
    <property type="project" value="UniProtKB-KW"/>
</dbReference>
<comment type="caution">
    <text evidence="2">The sequence shown here is derived from an EMBL/GenBank/DDBJ whole genome shotgun (WGS) entry which is preliminary data.</text>
</comment>
<dbReference type="Pfam" id="PF13649">
    <property type="entry name" value="Methyltransf_25"/>
    <property type="match status" value="1"/>
</dbReference>
<dbReference type="InterPro" id="IPR029063">
    <property type="entry name" value="SAM-dependent_MTases_sf"/>
</dbReference>
<dbReference type="RefSeq" id="WP_343961595.1">
    <property type="nucleotide sequence ID" value="NZ_BAAAKZ010000012.1"/>
</dbReference>
<dbReference type="InterPro" id="IPR041698">
    <property type="entry name" value="Methyltransf_25"/>
</dbReference>
<feature type="domain" description="Methyltransferase" evidence="1">
    <location>
        <begin position="54"/>
        <end position="146"/>
    </location>
</feature>
<dbReference type="CDD" id="cd02440">
    <property type="entry name" value="AdoMet_MTases"/>
    <property type="match status" value="1"/>
</dbReference>